<dbReference type="SUPFAM" id="SSF52540">
    <property type="entry name" value="P-loop containing nucleoside triphosphate hydrolases"/>
    <property type="match status" value="1"/>
</dbReference>
<keyword evidence="2" id="KW-1133">Transmembrane helix</keyword>
<keyword evidence="4" id="KW-1185">Reference proteome</keyword>
<dbReference type="EMBL" id="KV418010">
    <property type="protein sequence ID" value="KZP03743.1"/>
    <property type="molecule type" value="Genomic_DNA"/>
</dbReference>
<evidence type="ECO:0008006" key="5">
    <source>
        <dbReference type="Google" id="ProtNLM"/>
    </source>
</evidence>
<keyword evidence="2" id="KW-0812">Transmembrane</keyword>
<dbReference type="InterPro" id="IPR027417">
    <property type="entry name" value="P-loop_NTPase"/>
</dbReference>
<reference evidence="3 4" key="1">
    <citation type="journal article" date="2016" name="Mol. Biol. Evol.">
        <title>Comparative Genomics of Early-Diverging Mushroom-Forming Fungi Provides Insights into the Origins of Lignocellulose Decay Capabilities.</title>
        <authorList>
            <person name="Nagy L.G."/>
            <person name="Riley R."/>
            <person name="Tritt A."/>
            <person name="Adam C."/>
            <person name="Daum C."/>
            <person name="Floudas D."/>
            <person name="Sun H."/>
            <person name="Yadav J.S."/>
            <person name="Pangilinan J."/>
            <person name="Larsson K.H."/>
            <person name="Matsuura K."/>
            <person name="Barry K."/>
            <person name="Labutti K."/>
            <person name="Kuo R."/>
            <person name="Ohm R.A."/>
            <person name="Bhattacharya S.S."/>
            <person name="Shirouzu T."/>
            <person name="Yoshinaga Y."/>
            <person name="Martin F.M."/>
            <person name="Grigoriev I.V."/>
            <person name="Hibbett D.S."/>
        </authorList>
    </citation>
    <scope>NUCLEOTIDE SEQUENCE [LARGE SCALE GENOMIC DNA]</scope>
    <source>
        <strain evidence="3 4">CBS 109695</strain>
    </source>
</reference>
<name>A0A167UA34_9AGAM</name>
<feature type="region of interest" description="Disordered" evidence="1">
    <location>
        <begin position="100"/>
        <end position="147"/>
    </location>
</feature>
<feature type="transmembrane region" description="Helical" evidence="2">
    <location>
        <begin position="243"/>
        <end position="261"/>
    </location>
</feature>
<dbReference type="STRING" id="436010.A0A167UA34"/>
<protein>
    <recommendedName>
        <fullName evidence="5">ATPase AAA-type core domain-containing protein</fullName>
    </recommendedName>
</protein>
<dbReference type="Proteomes" id="UP000076532">
    <property type="component" value="Unassembled WGS sequence"/>
</dbReference>
<dbReference type="Gene3D" id="3.40.50.300">
    <property type="entry name" value="P-loop containing nucleotide triphosphate hydrolases"/>
    <property type="match status" value="1"/>
</dbReference>
<proteinExistence type="predicted"/>
<sequence length="331" mass="37320">MCRVLGLGDLTRTHKTAESSARLFYRLGAFIALEDIVACRWHNTGDRGIPFRHGYLLQGIPGSGKSSLIHARARGPMFDIYILPAIITNLRRHAQRPHLPHPRALHRTPGGHKNKNKDKDEDSKGPMAVPNSSQSGPPEPRREPGRHDHAYAFRPAIAASEGHILFATTNHLERLDPALSRPGHMDVRVEFRNAGKWQAEALFCNFFPSTEESATKNAEMERELRGIDLRTTPAPQSPPTSTLWSLIGWDAGILTIIYFLLQVYFIHLYKLLLCLEALPIPTKMLFTTPLHYSCLHWPPHLSIFTYTLGSLPYMRYNLIGAARRSGTGRTW</sequence>
<evidence type="ECO:0000256" key="1">
    <source>
        <dbReference type="SAM" id="MobiDB-lite"/>
    </source>
</evidence>
<evidence type="ECO:0000256" key="2">
    <source>
        <dbReference type="SAM" id="Phobius"/>
    </source>
</evidence>
<organism evidence="3 4">
    <name type="scientific">Athelia psychrophila</name>
    <dbReference type="NCBI Taxonomy" id="1759441"/>
    <lineage>
        <taxon>Eukaryota</taxon>
        <taxon>Fungi</taxon>
        <taxon>Dikarya</taxon>
        <taxon>Basidiomycota</taxon>
        <taxon>Agaricomycotina</taxon>
        <taxon>Agaricomycetes</taxon>
        <taxon>Agaricomycetidae</taxon>
        <taxon>Atheliales</taxon>
        <taxon>Atheliaceae</taxon>
        <taxon>Athelia</taxon>
    </lineage>
</organism>
<feature type="compositionally biased region" description="Basic residues" evidence="1">
    <location>
        <begin position="100"/>
        <end position="116"/>
    </location>
</feature>
<keyword evidence="2" id="KW-0472">Membrane</keyword>
<evidence type="ECO:0000313" key="4">
    <source>
        <dbReference type="Proteomes" id="UP000076532"/>
    </source>
</evidence>
<dbReference type="InterPro" id="IPR050747">
    <property type="entry name" value="Mitochondrial_chaperone_BCS1"/>
</dbReference>
<dbReference type="AlphaFoldDB" id="A0A167UA34"/>
<dbReference type="OrthoDB" id="3323758at2759"/>
<gene>
    <name evidence="3" type="ORF">FIBSPDRAFT_968731</name>
</gene>
<accession>A0A167UA34</accession>
<dbReference type="PANTHER" id="PTHR23070">
    <property type="entry name" value="BCS1 AAA-TYPE ATPASE"/>
    <property type="match status" value="1"/>
</dbReference>
<evidence type="ECO:0000313" key="3">
    <source>
        <dbReference type="EMBL" id="KZP03743.1"/>
    </source>
</evidence>